<evidence type="ECO:0000256" key="3">
    <source>
        <dbReference type="SAM" id="MobiDB-lite"/>
    </source>
</evidence>
<keyword evidence="1" id="KW-0689">Ribosomal protein</keyword>
<evidence type="ECO:0000256" key="2">
    <source>
        <dbReference type="ARBA" id="ARBA00023274"/>
    </source>
</evidence>
<name>A0A9N9GVR1_9GLOM</name>
<accession>A0A9N9GVR1</accession>
<feature type="compositionally biased region" description="Basic and acidic residues" evidence="3">
    <location>
        <begin position="143"/>
        <end position="152"/>
    </location>
</feature>
<dbReference type="GO" id="GO:0005762">
    <property type="term" value="C:mitochondrial large ribosomal subunit"/>
    <property type="evidence" value="ECO:0007669"/>
    <property type="project" value="InterPro"/>
</dbReference>
<dbReference type="Gene3D" id="6.20.130.10">
    <property type="match status" value="1"/>
</dbReference>
<feature type="region of interest" description="Disordered" evidence="3">
    <location>
        <begin position="142"/>
        <end position="171"/>
    </location>
</feature>
<dbReference type="GO" id="GO:0032543">
    <property type="term" value="P:mitochondrial translation"/>
    <property type="evidence" value="ECO:0007669"/>
    <property type="project" value="InterPro"/>
</dbReference>
<dbReference type="Proteomes" id="UP000789508">
    <property type="component" value="Unassembled WGS sequence"/>
</dbReference>
<dbReference type="SUPFAM" id="SSF143800">
    <property type="entry name" value="L28p-like"/>
    <property type="match status" value="1"/>
</dbReference>
<evidence type="ECO:0000256" key="1">
    <source>
        <dbReference type="ARBA" id="ARBA00022980"/>
    </source>
</evidence>
<keyword evidence="6" id="KW-1185">Reference proteome</keyword>
<dbReference type="AlphaFoldDB" id="A0A9N9GVR1"/>
<feature type="domain" description="Ribosomal protein bL31m N-terminal" evidence="4">
    <location>
        <begin position="67"/>
        <end position="110"/>
    </location>
</feature>
<gene>
    <name evidence="5" type="ORF">ALEPTO_LOCUS9604</name>
</gene>
<feature type="compositionally biased region" description="Basic residues" evidence="3">
    <location>
        <begin position="160"/>
        <end position="171"/>
    </location>
</feature>
<dbReference type="PANTHER" id="PTHR28174:SF1">
    <property type="entry name" value="LARGE RIBOSOMAL SUBUNIT PROTEIN BL31M"/>
    <property type="match status" value="1"/>
</dbReference>
<comment type="caution">
    <text evidence="5">The sequence shown here is derived from an EMBL/GenBank/DDBJ whole genome shotgun (WGS) entry which is preliminary data.</text>
</comment>
<dbReference type="InterPro" id="IPR034704">
    <property type="entry name" value="Ribosomal_bL28/bL31-like_sf"/>
</dbReference>
<dbReference type="OrthoDB" id="5587740at2759"/>
<evidence type="ECO:0000259" key="4">
    <source>
        <dbReference type="Pfam" id="PF21492"/>
    </source>
</evidence>
<dbReference type="InterPro" id="IPR034600">
    <property type="entry name" value="Ribosomal_bL31m"/>
</dbReference>
<dbReference type="Pfam" id="PF21492">
    <property type="entry name" value="bL31_N"/>
    <property type="match status" value="1"/>
</dbReference>
<protein>
    <submittedName>
        <fullName evidence="5">3289_t:CDS:1</fullName>
    </submittedName>
</protein>
<reference evidence="5" key="1">
    <citation type="submission" date="2021-06" db="EMBL/GenBank/DDBJ databases">
        <authorList>
            <person name="Kallberg Y."/>
            <person name="Tangrot J."/>
            <person name="Rosling A."/>
        </authorList>
    </citation>
    <scope>NUCLEOTIDE SEQUENCE</scope>
    <source>
        <strain evidence="5">FL130A</strain>
    </source>
</reference>
<sequence>MALRTKISLLTNPKCILDHQKTRIPIITIATNNTTNQKSNVRQFHTTQLVNYPSAESMTPKKTTLSIPRPGLYTQKIILTDGATYTIQTTSPKPLVKLVRDTRNHPLWNPELKHGMQDESGQLSKFQRKFGEDAQYELEFMESGEKVPELSAKELQGMSKPKKGKGKGKKK</sequence>
<dbReference type="EMBL" id="CAJVPS010007777">
    <property type="protein sequence ID" value="CAG8637851.1"/>
    <property type="molecule type" value="Genomic_DNA"/>
</dbReference>
<dbReference type="PANTHER" id="PTHR28174">
    <property type="entry name" value="54S RIBOSOMAL PROTEIN L36, MITOCHONDRIAL"/>
    <property type="match status" value="1"/>
</dbReference>
<proteinExistence type="predicted"/>
<dbReference type="InterPro" id="IPR048874">
    <property type="entry name" value="Ribosomal_bL31m_N"/>
</dbReference>
<dbReference type="GO" id="GO:0003735">
    <property type="term" value="F:structural constituent of ribosome"/>
    <property type="evidence" value="ECO:0007669"/>
    <property type="project" value="InterPro"/>
</dbReference>
<evidence type="ECO:0000313" key="5">
    <source>
        <dbReference type="EMBL" id="CAG8637851.1"/>
    </source>
</evidence>
<keyword evidence="2" id="KW-0687">Ribonucleoprotein</keyword>
<evidence type="ECO:0000313" key="6">
    <source>
        <dbReference type="Proteomes" id="UP000789508"/>
    </source>
</evidence>
<organism evidence="5 6">
    <name type="scientific">Ambispora leptoticha</name>
    <dbReference type="NCBI Taxonomy" id="144679"/>
    <lineage>
        <taxon>Eukaryota</taxon>
        <taxon>Fungi</taxon>
        <taxon>Fungi incertae sedis</taxon>
        <taxon>Mucoromycota</taxon>
        <taxon>Glomeromycotina</taxon>
        <taxon>Glomeromycetes</taxon>
        <taxon>Archaeosporales</taxon>
        <taxon>Ambisporaceae</taxon>
        <taxon>Ambispora</taxon>
    </lineage>
</organism>